<keyword evidence="4" id="KW-0410">Iron transport</keyword>
<evidence type="ECO:0000256" key="15">
    <source>
        <dbReference type="SAM" id="SignalP"/>
    </source>
</evidence>
<keyword evidence="5 12" id="KW-0812">Transmembrane</keyword>
<evidence type="ECO:0000256" key="7">
    <source>
        <dbReference type="ARBA" id="ARBA00023004"/>
    </source>
</evidence>
<accession>A0ABT5TKH2</accession>
<evidence type="ECO:0000256" key="1">
    <source>
        <dbReference type="ARBA" id="ARBA00004571"/>
    </source>
</evidence>
<keyword evidence="10 12" id="KW-0472">Membrane</keyword>
<dbReference type="Gene3D" id="2.170.130.10">
    <property type="entry name" value="TonB-dependent receptor, plug domain"/>
    <property type="match status" value="1"/>
</dbReference>
<evidence type="ECO:0000256" key="13">
    <source>
        <dbReference type="PROSITE-ProRule" id="PRU10144"/>
    </source>
</evidence>
<dbReference type="Pfam" id="PF00593">
    <property type="entry name" value="TonB_dep_Rec_b-barrel"/>
    <property type="match status" value="1"/>
</dbReference>
<feature type="domain" description="TonB-dependent receptor plug" evidence="17">
    <location>
        <begin position="60"/>
        <end position="165"/>
    </location>
</feature>
<comment type="similarity">
    <text evidence="12 14">Belongs to the TonB-dependent receptor family.</text>
</comment>
<dbReference type="EMBL" id="JAQQPZ010000004">
    <property type="protein sequence ID" value="MDD8058967.1"/>
    <property type="molecule type" value="Genomic_DNA"/>
</dbReference>
<dbReference type="InterPro" id="IPR012910">
    <property type="entry name" value="Plug_dom"/>
</dbReference>
<keyword evidence="6 15" id="KW-0732">Signal</keyword>
<protein>
    <submittedName>
        <fullName evidence="18">TonB-dependent receptor</fullName>
    </submittedName>
</protein>
<dbReference type="InterPro" id="IPR000531">
    <property type="entry name" value="Beta-barrel_TonB"/>
</dbReference>
<name>A0ABT5TKH2_9GAMM</name>
<dbReference type="RefSeq" id="WP_238106759.1">
    <property type="nucleotide sequence ID" value="NZ_JAQQPZ010000004.1"/>
</dbReference>
<comment type="subcellular location">
    <subcellularLocation>
        <location evidence="1 12">Cell outer membrane</location>
        <topology evidence="1 12">Multi-pass membrane protein</topology>
    </subcellularLocation>
</comment>
<dbReference type="SUPFAM" id="SSF56935">
    <property type="entry name" value="Porins"/>
    <property type="match status" value="1"/>
</dbReference>
<evidence type="ECO:0000256" key="10">
    <source>
        <dbReference type="ARBA" id="ARBA00023136"/>
    </source>
</evidence>
<evidence type="ECO:0000256" key="3">
    <source>
        <dbReference type="ARBA" id="ARBA00022452"/>
    </source>
</evidence>
<keyword evidence="7" id="KW-0408">Iron</keyword>
<keyword evidence="8" id="KW-0406">Ion transport</keyword>
<dbReference type="Proteomes" id="UP001213691">
    <property type="component" value="Unassembled WGS sequence"/>
</dbReference>
<proteinExistence type="inferred from homology"/>
<dbReference type="PROSITE" id="PS01156">
    <property type="entry name" value="TONB_DEPENDENT_REC_2"/>
    <property type="match status" value="1"/>
</dbReference>
<dbReference type="PANTHER" id="PTHR32552:SF68">
    <property type="entry name" value="FERRICHROME OUTER MEMBRANE TRANSPORTER_PHAGE RECEPTOR"/>
    <property type="match status" value="1"/>
</dbReference>
<evidence type="ECO:0000256" key="11">
    <source>
        <dbReference type="ARBA" id="ARBA00023237"/>
    </source>
</evidence>
<keyword evidence="2 12" id="KW-0813">Transport</keyword>
<evidence type="ECO:0000256" key="14">
    <source>
        <dbReference type="RuleBase" id="RU003357"/>
    </source>
</evidence>
<evidence type="ECO:0000256" key="8">
    <source>
        <dbReference type="ARBA" id="ARBA00023065"/>
    </source>
</evidence>
<keyword evidence="3 12" id="KW-1134">Transmembrane beta strand</keyword>
<evidence type="ECO:0000256" key="6">
    <source>
        <dbReference type="ARBA" id="ARBA00022729"/>
    </source>
</evidence>
<evidence type="ECO:0000256" key="5">
    <source>
        <dbReference type="ARBA" id="ARBA00022692"/>
    </source>
</evidence>
<keyword evidence="18" id="KW-0675">Receptor</keyword>
<sequence>MGTKPTTLALLISAMLCATSLNAVAAPTSTQSIPSASTESDVTMDETIVVIGRNQANPLNIAANVDVIDAADIETSGATNLTDLLRGQSGIQVSDNNSGAVFSMRGFSASQAVNNTLILVDGRRLNNIDISAPSVESIPLNLIERVEILSGSAGVLYGDQAVGGVINIITKAPTQTSGGLQVSGGSFDTYEAKGDISGAINDTWRYFLAGSYNQSDNYRDNNENETGSILGRIQYQTDVEDFFVEVNYFDNDRQTPGALTLAQYQDNPRQVASFSEGEYSHEMTTALRSGYQYQVTDVWALGADLTYSDSLTTSLLYGGAGRIERDLLSFSPKATAHYQLAHGELTLVTGIDVSRGEADFDTLYIQRNNEQTMQSAYVQATVPLSSTLSYVVGGRYSEVTDDLSDQLLYPEGIELDNDAHALELGFNYRPSAEHRFYVRANDNFRFAKVDEQAYTPLDVQGLDPQTGRSYEAGWDYTTATQMLKINAYQLELEDEIVYDSSRTDGPYGGGANVNADESRRFGISSSYEVQLSKDWLMGASYDYIDAKFTQGDNDGKALSWVAEHSGKVFMSYDFAEHWQTFVEGIYTGERYMEGDDSNADDKLDSYVLTNLALNYRRNAWTASVRVDNLLDEDYVGTGYYSAYGNGYYSGTGRSFRITAGYRF</sequence>
<evidence type="ECO:0000259" key="17">
    <source>
        <dbReference type="Pfam" id="PF07715"/>
    </source>
</evidence>
<evidence type="ECO:0000313" key="19">
    <source>
        <dbReference type="Proteomes" id="UP001213691"/>
    </source>
</evidence>
<evidence type="ECO:0000256" key="2">
    <source>
        <dbReference type="ARBA" id="ARBA00022448"/>
    </source>
</evidence>
<dbReference type="Gene3D" id="2.40.170.20">
    <property type="entry name" value="TonB-dependent receptor, beta-barrel domain"/>
    <property type="match status" value="1"/>
</dbReference>
<dbReference type="InterPro" id="IPR037066">
    <property type="entry name" value="Plug_dom_sf"/>
</dbReference>
<keyword evidence="9 14" id="KW-0798">TonB box</keyword>
<feature type="chain" id="PRO_5046429990" evidence="15">
    <location>
        <begin position="26"/>
        <end position="663"/>
    </location>
</feature>
<organism evidence="18 19">
    <name type="scientific">Shewanella metallivivens</name>
    <dbReference type="NCBI Taxonomy" id="2872342"/>
    <lineage>
        <taxon>Bacteria</taxon>
        <taxon>Pseudomonadati</taxon>
        <taxon>Pseudomonadota</taxon>
        <taxon>Gammaproteobacteria</taxon>
        <taxon>Alteromonadales</taxon>
        <taxon>Shewanellaceae</taxon>
        <taxon>Shewanella</taxon>
    </lineage>
</organism>
<dbReference type="PANTHER" id="PTHR32552">
    <property type="entry name" value="FERRICHROME IRON RECEPTOR-RELATED"/>
    <property type="match status" value="1"/>
</dbReference>
<feature type="short sequence motif" description="TonB C-terminal box" evidence="13">
    <location>
        <begin position="646"/>
        <end position="663"/>
    </location>
</feature>
<evidence type="ECO:0000256" key="9">
    <source>
        <dbReference type="ARBA" id="ARBA00023077"/>
    </source>
</evidence>
<dbReference type="InterPro" id="IPR039426">
    <property type="entry name" value="TonB-dep_rcpt-like"/>
</dbReference>
<evidence type="ECO:0000256" key="4">
    <source>
        <dbReference type="ARBA" id="ARBA00022496"/>
    </source>
</evidence>
<keyword evidence="11 12" id="KW-0998">Cell outer membrane</keyword>
<evidence type="ECO:0000313" key="18">
    <source>
        <dbReference type="EMBL" id="MDD8058967.1"/>
    </source>
</evidence>
<comment type="caution">
    <text evidence="18">The sequence shown here is derived from an EMBL/GenBank/DDBJ whole genome shotgun (WGS) entry which is preliminary data.</text>
</comment>
<feature type="signal peptide" evidence="15">
    <location>
        <begin position="1"/>
        <end position="25"/>
    </location>
</feature>
<dbReference type="Pfam" id="PF07715">
    <property type="entry name" value="Plug"/>
    <property type="match status" value="1"/>
</dbReference>
<keyword evidence="19" id="KW-1185">Reference proteome</keyword>
<dbReference type="InterPro" id="IPR010917">
    <property type="entry name" value="TonB_rcpt_CS"/>
</dbReference>
<dbReference type="InterPro" id="IPR036942">
    <property type="entry name" value="Beta-barrel_TonB_sf"/>
</dbReference>
<evidence type="ECO:0000259" key="16">
    <source>
        <dbReference type="Pfam" id="PF00593"/>
    </source>
</evidence>
<reference evidence="18 19" key="1">
    <citation type="submission" date="2023-02" db="EMBL/GenBank/DDBJ databases">
        <title>Genome sequence of Shewanella metallivivens ER-Te-42B-Light, sp. nov., enriched from sulfide tube worms (Riftia pachyptila) isolated from Explorer Ridge in the Pacific Ocean.</title>
        <authorList>
            <person name="Maltman C."/>
            <person name="Kuzyk S.B."/>
            <person name="Kyndt J.A."/>
            <person name="Yurkov V."/>
        </authorList>
    </citation>
    <scope>NUCLEOTIDE SEQUENCE [LARGE SCALE GENOMIC DNA]</scope>
    <source>
        <strain evidence="18 19">ER-Te-42B-Light</strain>
    </source>
</reference>
<evidence type="ECO:0000256" key="12">
    <source>
        <dbReference type="PROSITE-ProRule" id="PRU01360"/>
    </source>
</evidence>
<dbReference type="CDD" id="cd01347">
    <property type="entry name" value="ligand_gated_channel"/>
    <property type="match status" value="1"/>
</dbReference>
<feature type="domain" description="TonB-dependent receptor-like beta-barrel" evidence="16">
    <location>
        <begin position="246"/>
        <end position="629"/>
    </location>
</feature>
<gene>
    <name evidence="18" type="ORF">PQR79_07460</name>
</gene>
<dbReference type="PROSITE" id="PS52016">
    <property type="entry name" value="TONB_DEPENDENT_REC_3"/>
    <property type="match status" value="1"/>
</dbReference>